<feature type="region of interest" description="Disordered" evidence="1">
    <location>
        <begin position="26"/>
        <end position="48"/>
    </location>
</feature>
<keyword evidence="3" id="KW-1185">Reference proteome</keyword>
<organism evidence="2 3">
    <name type="scientific">Endocarpon pusillum (strain Z07020 / HMAS-L-300199)</name>
    <name type="common">Lichen-forming fungus</name>
    <dbReference type="NCBI Taxonomy" id="1263415"/>
    <lineage>
        <taxon>Eukaryota</taxon>
        <taxon>Fungi</taxon>
        <taxon>Dikarya</taxon>
        <taxon>Ascomycota</taxon>
        <taxon>Pezizomycotina</taxon>
        <taxon>Eurotiomycetes</taxon>
        <taxon>Chaetothyriomycetidae</taxon>
        <taxon>Verrucariales</taxon>
        <taxon>Verrucariaceae</taxon>
        <taxon>Endocarpon</taxon>
    </lineage>
</organism>
<evidence type="ECO:0000313" key="3">
    <source>
        <dbReference type="Proteomes" id="UP000019373"/>
    </source>
</evidence>
<dbReference type="AlphaFoldDB" id="U1GKL4"/>
<dbReference type="RefSeq" id="XP_007801626.1">
    <property type="nucleotide sequence ID" value="XM_007803435.1"/>
</dbReference>
<accession>U1GKL4</accession>
<dbReference type="HOGENOM" id="CLU_2413257_0_0_1"/>
<protein>
    <submittedName>
        <fullName evidence="2">Uncharacterized protein</fullName>
    </submittedName>
</protein>
<name>U1GKL4_ENDPU</name>
<dbReference type="Proteomes" id="UP000019373">
    <property type="component" value="Unassembled WGS sequence"/>
</dbReference>
<proteinExistence type="predicted"/>
<dbReference type="GeneID" id="19239745"/>
<evidence type="ECO:0000313" key="2">
    <source>
        <dbReference type="EMBL" id="ERF72738.1"/>
    </source>
</evidence>
<evidence type="ECO:0000256" key="1">
    <source>
        <dbReference type="SAM" id="MobiDB-lite"/>
    </source>
</evidence>
<dbReference type="EMBL" id="KE721051">
    <property type="protein sequence ID" value="ERF72738.1"/>
    <property type="molecule type" value="Genomic_DNA"/>
</dbReference>
<reference evidence="3" key="1">
    <citation type="journal article" date="2014" name="BMC Genomics">
        <title>Genome characteristics reveal the impact of lichenization on lichen-forming fungus Endocarpon pusillum Hedwig (Verrucariales, Ascomycota).</title>
        <authorList>
            <person name="Wang Y.-Y."/>
            <person name="Liu B."/>
            <person name="Zhang X.-Y."/>
            <person name="Zhou Q.-M."/>
            <person name="Zhang T."/>
            <person name="Li H."/>
            <person name="Yu Y.-F."/>
            <person name="Zhang X.-L."/>
            <person name="Hao X.-Y."/>
            <person name="Wang M."/>
            <person name="Wang L."/>
            <person name="Wei J.-C."/>
        </authorList>
    </citation>
    <scope>NUCLEOTIDE SEQUENCE [LARGE SCALE GENOMIC DNA]</scope>
    <source>
        <strain evidence="3">Z07020 / HMAS-L-300199</strain>
    </source>
</reference>
<gene>
    <name evidence="2" type="ORF">EPUS_04791</name>
</gene>
<sequence length="92" mass="9970">MATPTSDQSPIRENVKAAPQTAFDTAAFDSSGPARTDNPVPPAENDYLNPTSRAIRHLAFCILYLSLFDHGTTSQWISTYLVPSAMDVTPSL</sequence>